<feature type="compositionally biased region" description="Low complexity" evidence="1">
    <location>
        <begin position="292"/>
        <end position="309"/>
    </location>
</feature>
<feature type="compositionally biased region" description="Polar residues" evidence="1">
    <location>
        <begin position="647"/>
        <end position="659"/>
    </location>
</feature>
<dbReference type="OrthoDB" id="3249923at2759"/>
<evidence type="ECO:0000313" key="2">
    <source>
        <dbReference type="EMBL" id="EIW77063.1"/>
    </source>
</evidence>
<feature type="region of interest" description="Disordered" evidence="1">
    <location>
        <begin position="110"/>
        <end position="142"/>
    </location>
</feature>
<reference evidence="3" key="1">
    <citation type="journal article" date="2012" name="Science">
        <title>The Paleozoic origin of enzymatic lignin decomposition reconstructed from 31 fungal genomes.</title>
        <authorList>
            <person name="Floudas D."/>
            <person name="Binder M."/>
            <person name="Riley R."/>
            <person name="Barry K."/>
            <person name="Blanchette R.A."/>
            <person name="Henrissat B."/>
            <person name="Martinez A.T."/>
            <person name="Otillar R."/>
            <person name="Spatafora J.W."/>
            <person name="Yadav J.S."/>
            <person name="Aerts A."/>
            <person name="Benoit I."/>
            <person name="Boyd A."/>
            <person name="Carlson A."/>
            <person name="Copeland A."/>
            <person name="Coutinho P.M."/>
            <person name="de Vries R.P."/>
            <person name="Ferreira P."/>
            <person name="Findley K."/>
            <person name="Foster B."/>
            <person name="Gaskell J."/>
            <person name="Glotzer D."/>
            <person name="Gorecki P."/>
            <person name="Heitman J."/>
            <person name="Hesse C."/>
            <person name="Hori C."/>
            <person name="Igarashi K."/>
            <person name="Jurgens J.A."/>
            <person name="Kallen N."/>
            <person name="Kersten P."/>
            <person name="Kohler A."/>
            <person name="Kuees U."/>
            <person name="Kumar T.K.A."/>
            <person name="Kuo A."/>
            <person name="LaButti K."/>
            <person name="Larrondo L.F."/>
            <person name="Lindquist E."/>
            <person name="Ling A."/>
            <person name="Lombard V."/>
            <person name="Lucas S."/>
            <person name="Lundell T."/>
            <person name="Martin R."/>
            <person name="McLaughlin D.J."/>
            <person name="Morgenstern I."/>
            <person name="Morin E."/>
            <person name="Murat C."/>
            <person name="Nagy L.G."/>
            <person name="Nolan M."/>
            <person name="Ohm R.A."/>
            <person name="Patyshakuliyeva A."/>
            <person name="Rokas A."/>
            <person name="Ruiz-Duenas F.J."/>
            <person name="Sabat G."/>
            <person name="Salamov A."/>
            <person name="Samejima M."/>
            <person name="Schmutz J."/>
            <person name="Slot J.C."/>
            <person name="St John F."/>
            <person name="Stenlid J."/>
            <person name="Sun H."/>
            <person name="Sun S."/>
            <person name="Syed K."/>
            <person name="Tsang A."/>
            <person name="Wiebenga A."/>
            <person name="Young D."/>
            <person name="Pisabarro A."/>
            <person name="Eastwood D.C."/>
            <person name="Martin F."/>
            <person name="Cullen D."/>
            <person name="Grigoriev I.V."/>
            <person name="Hibbett D.S."/>
        </authorList>
    </citation>
    <scope>NUCLEOTIDE SEQUENCE [LARGE SCALE GENOMIC DNA]</scope>
    <source>
        <strain evidence="3">RWD-64-598 SS2</strain>
    </source>
</reference>
<feature type="region of interest" description="Disordered" evidence="1">
    <location>
        <begin position="158"/>
        <end position="207"/>
    </location>
</feature>
<evidence type="ECO:0000313" key="3">
    <source>
        <dbReference type="Proteomes" id="UP000053558"/>
    </source>
</evidence>
<sequence length="1008" mass="109758">MAWTSTASRDSQLIRLLLIYYTTWRRPRDACTFNKSLMSDRPPPPRAPLRGHFSFAAKSARKTATVARPDLDTDNDHGLDASGSRGEDGRNVDGEEGVVAAGSTRFAIESAMPSSSAPPRKRVAAKTTAVKNNEDDDDDGEENAVVVPRVRFATQAARKSAPIVSDSLFTDEEDGETSGRPGNGNDNGELRVPSASATEVARKTVAGSGTARKPTFFYAKRAAMKSAAPSMDIASDDDDEQVAPVPRDQMAKTGARKTVSGSVNPQRATKSMVRRVVFDVPEDDGDSQPVRAQPGGAVAAPQQASQAAVKSTMLASKSARKTSGPHGHPTPSNNGARSEGRRAFGQPPNPPDAGVQRASKTNQLRPLFTYSVSALIPSEDALPSAARRRKMARENEWTIVVPSDERYHRKFVGADMVLARVGGGQDELTNPEMFNAVLANRKAARKLETRDALTEDESSSSDESPSDTSESELASQPRTSSSSSSEDANERFAADAGSAMRRSSSPNLPLQISPQTATAPPAPPEELMLALEPLILGPMRLRRECTLPFLLRNVRQGFEFKCKFRKVDTTTKEFPSRPVTVVYKLLARSGSGVVCEWKIGLHEWICQFCDIHGRFANPEMLEAHYRWDHAEVGVRWDVPQNVLSLTIPQDEQPRTRPSATSTTHLSLSSHGEPRQTPPLGQNDVPLPISAPSNPSIVRLSQAPMNTRRAMSLAPMPSLRVVKVEEQEGASETLSSVSTGSPETRATPTSITLTSPTATRATSTTLSSNARDTLSLSSHTESSAVTGTLSSFTLSSAEPEDEKKPKAEDLARSSRITTTSSHNRFSSTSTFSSLPSSQRSTPGAKAPHGGLRHALLGPAAKYPYLPEKIDGRAYYSCRPGGPRLYDLLNTLSLEPYGILSWSIIDREEELFEMDDIRDEDKVMAALWLRWVFLNRNLFISNYLKGVKDFVKLNYNMIYQAAGLRALRVWLLGLASNNYLTLKDIGVVLRYYDELLGQDLAANSITSRMT</sequence>
<comment type="caution">
    <text evidence="2">The sequence shown here is derived from an EMBL/GenBank/DDBJ whole genome shotgun (WGS) entry which is preliminary data.</text>
</comment>
<feature type="compositionally biased region" description="Polar residues" evidence="1">
    <location>
        <begin position="259"/>
        <end position="269"/>
    </location>
</feature>
<feature type="compositionally biased region" description="Basic and acidic residues" evidence="1">
    <location>
        <begin position="800"/>
        <end position="811"/>
    </location>
</feature>
<feature type="compositionally biased region" description="Low complexity" evidence="1">
    <location>
        <begin position="660"/>
        <end position="670"/>
    </location>
</feature>
<feature type="region of interest" description="Disordered" evidence="1">
    <location>
        <begin position="723"/>
        <end position="849"/>
    </location>
</feature>
<organism evidence="2 3">
    <name type="scientific">Coniophora puteana (strain RWD-64-598)</name>
    <name type="common">Brown rot fungus</name>
    <dbReference type="NCBI Taxonomy" id="741705"/>
    <lineage>
        <taxon>Eukaryota</taxon>
        <taxon>Fungi</taxon>
        <taxon>Dikarya</taxon>
        <taxon>Basidiomycota</taxon>
        <taxon>Agaricomycotina</taxon>
        <taxon>Agaricomycetes</taxon>
        <taxon>Agaricomycetidae</taxon>
        <taxon>Boletales</taxon>
        <taxon>Coniophorineae</taxon>
        <taxon>Coniophoraceae</taxon>
        <taxon>Coniophora</taxon>
    </lineage>
</organism>
<dbReference type="Proteomes" id="UP000053558">
    <property type="component" value="Unassembled WGS sequence"/>
</dbReference>
<feature type="region of interest" description="Disordered" evidence="1">
    <location>
        <begin position="448"/>
        <end position="523"/>
    </location>
</feature>
<proteinExistence type="predicted"/>
<feature type="region of interest" description="Disordered" evidence="1">
    <location>
        <begin position="647"/>
        <end position="696"/>
    </location>
</feature>
<gene>
    <name evidence="2" type="ORF">CONPUDRAFT_168086</name>
</gene>
<dbReference type="KEGG" id="cput:CONPUDRAFT_168086"/>
<dbReference type="EMBL" id="JH711584">
    <property type="protein sequence ID" value="EIW77063.1"/>
    <property type="molecule type" value="Genomic_DNA"/>
</dbReference>
<feature type="compositionally biased region" description="Low complexity" evidence="1">
    <location>
        <begin position="751"/>
        <end position="767"/>
    </location>
</feature>
<feature type="region of interest" description="Disordered" evidence="1">
    <location>
        <begin position="227"/>
        <end position="358"/>
    </location>
</feature>
<name>A0A5M3MD84_CONPW</name>
<protein>
    <submittedName>
        <fullName evidence="2">Uncharacterized protein</fullName>
    </submittedName>
</protein>
<evidence type="ECO:0000256" key="1">
    <source>
        <dbReference type="SAM" id="MobiDB-lite"/>
    </source>
</evidence>
<feature type="compositionally biased region" description="Polar residues" evidence="1">
    <location>
        <begin position="729"/>
        <end position="750"/>
    </location>
</feature>
<feature type="compositionally biased region" description="Low complexity" evidence="1">
    <location>
        <begin position="816"/>
        <end position="840"/>
    </location>
</feature>
<feature type="compositionally biased region" description="Polar residues" evidence="1">
    <location>
        <begin position="768"/>
        <end position="793"/>
    </location>
</feature>
<dbReference type="AlphaFoldDB" id="A0A5M3MD84"/>
<feature type="compositionally biased region" description="Polar residues" evidence="1">
    <location>
        <begin position="501"/>
        <end position="518"/>
    </location>
</feature>
<dbReference type="RefSeq" id="XP_007772515.1">
    <property type="nucleotide sequence ID" value="XM_007774325.1"/>
</dbReference>
<feature type="compositionally biased region" description="Low complexity" evidence="1">
    <location>
        <begin position="461"/>
        <end position="472"/>
    </location>
</feature>
<feature type="region of interest" description="Disordered" evidence="1">
    <location>
        <begin position="64"/>
        <end position="93"/>
    </location>
</feature>
<keyword evidence="3" id="KW-1185">Reference proteome</keyword>
<accession>A0A5M3MD84</accession>
<dbReference type="GeneID" id="19205915"/>
<feature type="compositionally biased region" description="Basic and acidic residues" evidence="1">
    <location>
        <begin position="69"/>
        <end position="93"/>
    </location>
</feature>